<dbReference type="PANTHER" id="PTHR13954">
    <property type="entry name" value="IRE1-RELATED"/>
    <property type="match status" value="1"/>
</dbReference>
<dbReference type="GO" id="GO:0051082">
    <property type="term" value="F:unfolded protein binding"/>
    <property type="evidence" value="ECO:0007669"/>
    <property type="project" value="TreeGrafter"/>
</dbReference>
<protein>
    <submittedName>
        <fullName evidence="2">IRE1-RELATED</fullName>
    </submittedName>
</protein>
<name>A0A9Q0UV22_SALVM</name>
<dbReference type="EMBL" id="JAPFFL010000003">
    <property type="protein sequence ID" value="KAJ6736552.1"/>
    <property type="molecule type" value="Genomic_DNA"/>
</dbReference>
<keyword evidence="3" id="KW-1185">Reference proteome</keyword>
<feature type="domain" description="Protein kinase" evidence="1">
    <location>
        <begin position="1"/>
        <end position="196"/>
    </location>
</feature>
<dbReference type="PROSITE" id="PS50011">
    <property type="entry name" value="PROTEIN_KINASE_DOM"/>
    <property type="match status" value="1"/>
</dbReference>
<dbReference type="GO" id="GO:1990604">
    <property type="term" value="C:IRE1-TRAF2-ASK1 complex"/>
    <property type="evidence" value="ECO:0007669"/>
    <property type="project" value="TreeGrafter"/>
</dbReference>
<dbReference type="InterPro" id="IPR008271">
    <property type="entry name" value="Ser/Thr_kinase_AS"/>
</dbReference>
<comment type="caution">
    <text evidence="2">The sequence shown here is derived from an EMBL/GenBank/DDBJ whole genome shotgun (WGS) entry which is preliminary data.</text>
</comment>
<dbReference type="SUPFAM" id="SSF56112">
    <property type="entry name" value="Protein kinase-like (PK-like)"/>
    <property type="match status" value="1"/>
</dbReference>
<dbReference type="GO" id="GO:0036498">
    <property type="term" value="P:IRE1-mediated unfolded protein response"/>
    <property type="evidence" value="ECO:0007669"/>
    <property type="project" value="TreeGrafter"/>
</dbReference>
<dbReference type="PROSITE" id="PS00108">
    <property type="entry name" value="PROTEIN_KINASE_ST"/>
    <property type="match status" value="1"/>
</dbReference>
<dbReference type="InterPro" id="IPR045133">
    <property type="entry name" value="IRE1/2-like"/>
</dbReference>
<dbReference type="OrthoDB" id="63989at2759"/>
<dbReference type="GO" id="GO:0004521">
    <property type="term" value="F:RNA endonuclease activity"/>
    <property type="evidence" value="ECO:0007669"/>
    <property type="project" value="InterPro"/>
</dbReference>
<dbReference type="GO" id="GO:0005524">
    <property type="term" value="F:ATP binding"/>
    <property type="evidence" value="ECO:0007669"/>
    <property type="project" value="InterPro"/>
</dbReference>
<dbReference type="SMART" id="SM00220">
    <property type="entry name" value="S_TKc"/>
    <property type="match status" value="1"/>
</dbReference>
<evidence type="ECO:0000259" key="1">
    <source>
        <dbReference type="PROSITE" id="PS50011"/>
    </source>
</evidence>
<accession>A0A9Q0UV22</accession>
<evidence type="ECO:0000313" key="2">
    <source>
        <dbReference type="EMBL" id="KAJ6736552.1"/>
    </source>
</evidence>
<dbReference type="Gene3D" id="1.10.510.10">
    <property type="entry name" value="Transferase(Phosphotransferase) domain 1"/>
    <property type="match status" value="1"/>
</dbReference>
<dbReference type="InterPro" id="IPR011009">
    <property type="entry name" value="Kinase-like_dom_sf"/>
</dbReference>
<proteinExistence type="predicted"/>
<dbReference type="AlphaFoldDB" id="A0A9Q0UV22"/>
<reference evidence="2" key="1">
    <citation type="submission" date="2022-11" db="EMBL/GenBank/DDBJ databases">
        <authorList>
            <person name="Hyden B.L."/>
            <person name="Feng K."/>
            <person name="Yates T."/>
            <person name="Jawdy S."/>
            <person name="Smart L.B."/>
            <person name="Muchero W."/>
        </authorList>
    </citation>
    <scope>NUCLEOTIDE SEQUENCE</scope>
    <source>
        <tissue evidence="2">Shoot tip</tissue>
    </source>
</reference>
<dbReference type="GO" id="GO:0004674">
    <property type="term" value="F:protein serine/threonine kinase activity"/>
    <property type="evidence" value="ECO:0007669"/>
    <property type="project" value="InterPro"/>
</dbReference>
<gene>
    <name evidence="2" type="ORF">OIU85_018707</name>
</gene>
<dbReference type="Proteomes" id="UP001151529">
    <property type="component" value="Chromosome 5"/>
</dbReference>
<evidence type="ECO:0000313" key="3">
    <source>
        <dbReference type="Proteomes" id="UP001151529"/>
    </source>
</evidence>
<sequence length="198" mass="22337">MDMDSNRMPEYMVRLHSMPEHNRNVELWKDNGYPSVQLLKLMRDVVSGLAHLHELGIVHRDLKPQNVLIISEKSFCAKLSDMGISKRLLGDMSSLTQHPTGYGSSGWQAPEQLLHGRQTRALDLFSLGCVLFFCITGGKHPFGDNIERDVNIVNDRKDLFLVENIPEALDLFTCLLDPCPREEAKSPGSFESSPVLDF</sequence>
<reference evidence="2" key="2">
    <citation type="journal article" date="2023" name="Int. J. Mol. Sci.">
        <title>De Novo Assembly and Annotation of 11 Diverse Shrub Willow (Salix) Genomes Reveals Novel Gene Organization in Sex-Linked Regions.</title>
        <authorList>
            <person name="Hyden B."/>
            <person name="Feng K."/>
            <person name="Yates T.B."/>
            <person name="Jawdy S."/>
            <person name="Cereghino C."/>
            <person name="Smart L.B."/>
            <person name="Muchero W."/>
        </authorList>
    </citation>
    <scope>NUCLEOTIDE SEQUENCE [LARGE SCALE GENOMIC DNA]</scope>
    <source>
        <tissue evidence="2">Shoot tip</tissue>
    </source>
</reference>
<dbReference type="InterPro" id="IPR000719">
    <property type="entry name" value="Prot_kinase_dom"/>
</dbReference>
<dbReference type="PANTHER" id="PTHR13954:SF27">
    <property type="entry name" value="SERINE_THREONINE-PROTEIN KINASE_ENDORIBONUCLEASE IRE1B"/>
    <property type="match status" value="1"/>
</dbReference>
<dbReference type="Pfam" id="PF00069">
    <property type="entry name" value="Pkinase"/>
    <property type="match status" value="1"/>
</dbReference>
<dbReference type="FunFam" id="1.10.510.10:FF:000463">
    <property type="entry name" value="Serine/threonine-protein kinase/endoribonuclease IRE1a"/>
    <property type="match status" value="1"/>
</dbReference>
<organism evidence="2 3">
    <name type="scientific">Salix viminalis</name>
    <name type="common">Common osier</name>
    <name type="synonym">Basket willow</name>
    <dbReference type="NCBI Taxonomy" id="40686"/>
    <lineage>
        <taxon>Eukaryota</taxon>
        <taxon>Viridiplantae</taxon>
        <taxon>Streptophyta</taxon>
        <taxon>Embryophyta</taxon>
        <taxon>Tracheophyta</taxon>
        <taxon>Spermatophyta</taxon>
        <taxon>Magnoliopsida</taxon>
        <taxon>eudicotyledons</taxon>
        <taxon>Gunneridae</taxon>
        <taxon>Pentapetalae</taxon>
        <taxon>rosids</taxon>
        <taxon>fabids</taxon>
        <taxon>Malpighiales</taxon>
        <taxon>Salicaceae</taxon>
        <taxon>Saliceae</taxon>
        <taxon>Salix</taxon>
    </lineage>
</organism>